<name>A0A6D2L2C6_9BRAS</name>
<organism evidence="4 5">
    <name type="scientific">Microthlaspi erraticum</name>
    <dbReference type="NCBI Taxonomy" id="1685480"/>
    <lineage>
        <taxon>Eukaryota</taxon>
        <taxon>Viridiplantae</taxon>
        <taxon>Streptophyta</taxon>
        <taxon>Embryophyta</taxon>
        <taxon>Tracheophyta</taxon>
        <taxon>Spermatophyta</taxon>
        <taxon>Magnoliopsida</taxon>
        <taxon>eudicotyledons</taxon>
        <taxon>Gunneridae</taxon>
        <taxon>Pentapetalae</taxon>
        <taxon>rosids</taxon>
        <taxon>malvids</taxon>
        <taxon>Brassicales</taxon>
        <taxon>Brassicaceae</taxon>
        <taxon>Coluteocarpeae</taxon>
        <taxon>Microthlaspi</taxon>
    </lineage>
</organism>
<dbReference type="Pfam" id="PF14111">
    <property type="entry name" value="DUF4283"/>
    <property type="match status" value="1"/>
</dbReference>
<dbReference type="Proteomes" id="UP000467841">
    <property type="component" value="Unassembled WGS sequence"/>
</dbReference>
<feature type="compositionally biased region" description="Polar residues" evidence="1">
    <location>
        <begin position="278"/>
        <end position="287"/>
    </location>
</feature>
<keyword evidence="5" id="KW-1185">Reference proteome</keyword>
<dbReference type="PANTHER" id="PTHR31286">
    <property type="entry name" value="GLYCINE-RICH CELL WALL STRUCTURAL PROTEIN 1.8-LIKE"/>
    <property type="match status" value="1"/>
</dbReference>
<evidence type="ECO:0008006" key="6">
    <source>
        <dbReference type="Google" id="ProtNLM"/>
    </source>
</evidence>
<feature type="domain" description="Zinc knuckle CX2CX4HX4C" evidence="3">
    <location>
        <begin position="179"/>
        <end position="222"/>
    </location>
</feature>
<gene>
    <name evidence="4" type="ORF">MERR_LOCUS46996</name>
</gene>
<dbReference type="InterPro" id="IPR025558">
    <property type="entry name" value="DUF4283"/>
</dbReference>
<evidence type="ECO:0000256" key="1">
    <source>
        <dbReference type="SAM" id="MobiDB-lite"/>
    </source>
</evidence>
<feature type="compositionally biased region" description="Basic and acidic residues" evidence="1">
    <location>
        <begin position="407"/>
        <end position="422"/>
    </location>
</feature>
<dbReference type="AlphaFoldDB" id="A0A6D2L2C6"/>
<dbReference type="InterPro" id="IPR025836">
    <property type="entry name" value="Zn_knuckle_CX2CX4HX4C"/>
</dbReference>
<evidence type="ECO:0000259" key="2">
    <source>
        <dbReference type="Pfam" id="PF14111"/>
    </source>
</evidence>
<dbReference type="PANTHER" id="PTHR31286:SF132">
    <property type="entry name" value="DUF4283 DOMAIN-CONTAINING PROTEIN"/>
    <property type="match status" value="1"/>
</dbReference>
<protein>
    <recommendedName>
        <fullName evidence="6">DUF4283 domain-containing protein</fullName>
    </recommendedName>
</protein>
<sequence length="447" mass="52482">MSNFQNNLRRGSSSNNTRRRLNVEAEEELIQFPNCNMTAAKEKFKRTLIGRMFYTEGRSIDAVIGLLPKVNIWDVEGRAQGINLGNGRFQFDFDTDEDMQKVLAKRPWHFNRWSFSLERWEPFTSNLFPNTMVFWIRVTGVPVHFWNDETFTEIGKALGNIQVIEAHRARIQVSINADAPLQFERRVGFPNGDTGMASFTYEGLHRHCFTCKMLSHEEVSCPLLSPEEREQKKLLRAEQLRAQEEASSGYPHNKPRSALNLRERYFPDNGFLRPSPPRSSGVNNPSRRWNEPSTHHEKSSRRTGMYDDRLHSKRGDLRNEIQKSRDYKGKEVWQRLGKPPHRNHRESQSQNRFHPYQRDRDYPRRDYGEHNSHQAWRPREATRRSSDHRWDTPLSRNSGHYIGSKSHTAESQRTWTEKRDNGKAKAHNLLGFLLRTQMKQLRKESAG</sequence>
<feature type="compositionally biased region" description="Low complexity" evidence="1">
    <location>
        <begin position="1"/>
        <end position="16"/>
    </location>
</feature>
<feature type="region of interest" description="Disordered" evidence="1">
    <location>
        <begin position="266"/>
        <end position="422"/>
    </location>
</feature>
<dbReference type="OrthoDB" id="1108329at2759"/>
<dbReference type="InterPro" id="IPR040256">
    <property type="entry name" value="At4g02000-like"/>
</dbReference>
<feature type="compositionally biased region" description="Basic and acidic residues" evidence="1">
    <location>
        <begin position="356"/>
        <end position="391"/>
    </location>
</feature>
<feature type="region of interest" description="Disordered" evidence="1">
    <location>
        <begin position="1"/>
        <end position="20"/>
    </location>
</feature>
<evidence type="ECO:0000313" key="5">
    <source>
        <dbReference type="Proteomes" id="UP000467841"/>
    </source>
</evidence>
<feature type="compositionally biased region" description="Basic and acidic residues" evidence="1">
    <location>
        <begin position="288"/>
        <end position="297"/>
    </location>
</feature>
<dbReference type="EMBL" id="CACVBM020001795">
    <property type="protein sequence ID" value="CAA7059760.1"/>
    <property type="molecule type" value="Genomic_DNA"/>
</dbReference>
<accession>A0A6D2L2C6</accession>
<feature type="compositionally biased region" description="Basic and acidic residues" evidence="1">
    <location>
        <begin position="304"/>
        <end position="333"/>
    </location>
</feature>
<proteinExistence type="predicted"/>
<reference evidence="4" key="1">
    <citation type="submission" date="2020-01" db="EMBL/GenBank/DDBJ databases">
        <authorList>
            <person name="Mishra B."/>
        </authorList>
    </citation>
    <scope>NUCLEOTIDE SEQUENCE [LARGE SCALE GENOMIC DNA]</scope>
</reference>
<evidence type="ECO:0000259" key="3">
    <source>
        <dbReference type="Pfam" id="PF14392"/>
    </source>
</evidence>
<comment type="caution">
    <text evidence="4">The sequence shown here is derived from an EMBL/GenBank/DDBJ whole genome shotgun (WGS) entry which is preliminary data.</text>
</comment>
<feature type="domain" description="DUF4283" evidence="2">
    <location>
        <begin position="41"/>
        <end position="124"/>
    </location>
</feature>
<dbReference type="Pfam" id="PF14392">
    <property type="entry name" value="zf-CCHC_4"/>
    <property type="match status" value="1"/>
</dbReference>
<evidence type="ECO:0000313" key="4">
    <source>
        <dbReference type="EMBL" id="CAA7059760.1"/>
    </source>
</evidence>